<dbReference type="EMBL" id="FOQE01000051">
    <property type="protein sequence ID" value="SFH89672.1"/>
    <property type="molecule type" value="Genomic_DNA"/>
</dbReference>
<dbReference type="InterPro" id="IPR000182">
    <property type="entry name" value="GNAT_dom"/>
</dbReference>
<dbReference type="Pfam" id="PF00583">
    <property type="entry name" value="Acetyltransf_1"/>
    <property type="match status" value="1"/>
</dbReference>
<protein>
    <submittedName>
        <fullName evidence="2">Acetyltransferase (GNAT) domain-containing protein</fullName>
    </submittedName>
</protein>
<proteinExistence type="predicted"/>
<evidence type="ECO:0000313" key="3">
    <source>
        <dbReference type="Proteomes" id="UP000198668"/>
    </source>
</evidence>
<dbReference type="PROSITE" id="PS51186">
    <property type="entry name" value="GNAT"/>
    <property type="match status" value="1"/>
</dbReference>
<evidence type="ECO:0000259" key="1">
    <source>
        <dbReference type="PROSITE" id="PS51186"/>
    </source>
</evidence>
<dbReference type="SUPFAM" id="SSF55729">
    <property type="entry name" value="Acyl-CoA N-acyltransferases (Nat)"/>
    <property type="match status" value="1"/>
</dbReference>
<reference evidence="2 3" key="1">
    <citation type="submission" date="2016-10" db="EMBL/GenBank/DDBJ databases">
        <authorList>
            <person name="de Groot N.N."/>
        </authorList>
    </citation>
    <scope>NUCLEOTIDE SEQUENCE [LARGE SCALE GENOMIC DNA]</scope>
    <source>
        <strain evidence="2 3">DSM 27630</strain>
    </source>
</reference>
<organism evidence="2 3">
    <name type="scientific">Pisciglobus halotolerans</name>
    <dbReference type="NCBI Taxonomy" id="745365"/>
    <lineage>
        <taxon>Bacteria</taxon>
        <taxon>Bacillati</taxon>
        <taxon>Bacillota</taxon>
        <taxon>Bacilli</taxon>
        <taxon>Lactobacillales</taxon>
        <taxon>Carnobacteriaceae</taxon>
    </lineage>
</organism>
<dbReference type="GO" id="GO:0016747">
    <property type="term" value="F:acyltransferase activity, transferring groups other than amino-acyl groups"/>
    <property type="evidence" value="ECO:0007669"/>
    <property type="project" value="InterPro"/>
</dbReference>
<dbReference type="AlphaFoldDB" id="A0A1I3DSJ6"/>
<name>A0A1I3DSJ6_9LACT</name>
<sequence>MSAIYIKKAEKQHLPQMMAIIEDAKTLLKKDGSSQWQDGYPDQTALQMDIDKGDCYLLMVDDEIAGTATLVAGEDPNYAVIYEGEWQEASLPYAAIHRIAISGKFRGLQLGKLFFSNLISLAYAKGIEHIRIDTHEINQRMQKLVLSFGFTYRGIIYVSAGIEGKRKAYELNLTDIKI</sequence>
<dbReference type="CDD" id="cd04301">
    <property type="entry name" value="NAT_SF"/>
    <property type="match status" value="1"/>
</dbReference>
<dbReference type="Gene3D" id="3.40.630.30">
    <property type="match status" value="1"/>
</dbReference>
<dbReference type="Proteomes" id="UP000198668">
    <property type="component" value="Unassembled WGS sequence"/>
</dbReference>
<accession>A0A1I3DSJ6</accession>
<keyword evidence="2" id="KW-0808">Transferase</keyword>
<feature type="domain" description="N-acetyltransferase" evidence="1">
    <location>
        <begin position="4"/>
        <end position="176"/>
    </location>
</feature>
<keyword evidence="3" id="KW-1185">Reference proteome</keyword>
<gene>
    <name evidence="2" type="ORF">SAMN04489868_1515</name>
</gene>
<dbReference type="RefSeq" id="WP_092093666.1">
    <property type="nucleotide sequence ID" value="NZ_FOQE01000051.1"/>
</dbReference>
<dbReference type="InterPro" id="IPR016181">
    <property type="entry name" value="Acyl_CoA_acyltransferase"/>
</dbReference>
<evidence type="ECO:0000313" key="2">
    <source>
        <dbReference type="EMBL" id="SFH89672.1"/>
    </source>
</evidence>
<dbReference type="OrthoDB" id="9796381at2"/>